<dbReference type="GO" id="GO:0006950">
    <property type="term" value="P:response to stress"/>
    <property type="evidence" value="ECO:0007669"/>
    <property type="project" value="UniProtKB-ARBA"/>
</dbReference>
<dbReference type="EMBL" id="AWGA01000056">
    <property type="protein sequence ID" value="TEA27065.1"/>
    <property type="molecule type" value="Genomic_DNA"/>
</dbReference>
<dbReference type="CDD" id="cd11528">
    <property type="entry name" value="NTP-PPase_MazG_Nterm"/>
    <property type="match status" value="1"/>
</dbReference>
<feature type="domain" description="NTP pyrophosphohydrolase MazG-like" evidence="5">
    <location>
        <begin position="170"/>
        <end position="228"/>
    </location>
</feature>
<dbReference type="GO" id="GO:0046081">
    <property type="term" value="P:dUTP catabolic process"/>
    <property type="evidence" value="ECO:0007669"/>
    <property type="project" value="TreeGrafter"/>
</dbReference>
<dbReference type="Gene3D" id="1.10.287.1080">
    <property type="entry name" value="MazG-like"/>
    <property type="match status" value="2"/>
</dbReference>
<keyword evidence="7" id="KW-1185">Reference proteome</keyword>
<keyword evidence="6" id="KW-0378">Hydrolase</keyword>
<dbReference type="FunFam" id="1.10.287.1080:FF:000003">
    <property type="entry name" value="Nucleoside triphosphate pyrophosphohydrolase"/>
    <property type="match status" value="1"/>
</dbReference>
<organism evidence="6 7">
    <name type="scientific">Candidatus Schmidhempelia bombi str. Bimp</name>
    <dbReference type="NCBI Taxonomy" id="1387197"/>
    <lineage>
        <taxon>Bacteria</taxon>
        <taxon>Pseudomonadati</taxon>
        <taxon>Pseudomonadota</taxon>
        <taxon>Gammaproteobacteria</taxon>
        <taxon>Orbales</taxon>
        <taxon>Orbaceae</taxon>
        <taxon>Candidatus Schmidhempelia</taxon>
    </lineage>
</organism>
<dbReference type="InterPro" id="IPR048015">
    <property type="entry name" value="NTP-PPase_MazG-like_N"/>
</dbReference>
<comment type="catalytic activity">
    <reaction evidence="1">
        <text>ATP + H2O = AMP + diphosphate + H(+)</text>
        <dbReference type="Rhea" id="RHEA:14245"/>
        <dbReference type="ChEBI" id="CHEBI:15377"/>
        <dbReference type="ChEBI" id="CHEBI:15378"/>
        <dbReference type="ChEBI" id="CHEBI:30616"/>
        <dbReference type="ChEBI" id="CHEBI:33019"/>
        <dbReference type="ChEBI" id="CHEBI:456215"/>
        <dbReference type="EC" id="3.6.1.8"/>
    </reaction>
</comment>
<feature type="domain" description="NTP pyrophosphohydrolase MazG-like" evidence="5">
    <location>
        <begin position="32"/>
        <end position="105"/>
    </location>
</feature>
<dbReference type="InterPro" id="IPR048011">
    <property type="entry name" value="NTP-PPase_MazG-like_C"/>
</dbReference>
<dbReference type="GO" id="GO:0046047">
    <property type="term" value="P:TTP catabolic process"/>
    <property type="evidence" value="ECO:0007669"/>
    <property type="project" value="TreeGrafter"/>
</dbReference>
<dbReference type="GO" id="GO:0046061">
    <property type="term" value="P:dATP catabolic process"/>
    <property type="evidence" value="ECO:0007669"/>
    <property type="project" value="TreeGrafter"/>
</dbReference>
<evidence type="ECO:0000256" key="3">
    <source>
        <dbReference type="ARBA" id="ARBA00066372"/>
    </source>
</evidence>
<dbReference type="SUPFAM" id="SSF101386">
    <property type="entry name" value="all-alpha NTP pyrophosphatases"/>
    <property type="match status" value="2"/>
</dbReference>
<name>A0AB94ICC2_9GAMM</name>
<dbReference type="AlphaFoldDB" id="A0AB94ICC2"/>
<dbReference type="GO" id="GO:0046052">
    <property type="term" value="P:UTP catabolic process"/>
    <property type="evidence" value="ECO:0007669"/>
    <property type="project" value="TreeGrafter"/>
</dbReference>
<reference evidence="6 7" key="1">
    <citation type="journal article" date="2014" name="Appl. Environ. Microbiol.">
        <title>Genomic features of a bumble bee symbiont reflect its host environment.</title>
        <authorList>
            <person name="Martinson V.G."/>
            <person name="Magoc T."/>
            <person name="Koch H."/>
            <person name="Salzberg S.L."/>
            <person name="Moran N.A."/>
        </authorList>
    </citation>
    <scope>NUCLEOTIDE SEQUENCE [LARGE SCALE GENOMIC DNA]</scope>
    <source>
        <strain evidence="6 7">Bimp</strain>
    </source>
</reference>
<accession>A0AB94ICC2</accession>
<dbReference type="PANTHER" id="PTHR30522:SF0">
    <property type="entry name" value="NUCLEOSIDE TRIPHOSPHATE PYROPHOSPHOHYDROLASE"/>
    <property type="match status" value="1"/>
</dbReference>
<sequence>MQKTDISTLIELLKVMKQLRHPTAGCEWDRRQTFETLIPYTLEETYEVFDAIKRKDIEQLKNELGDLLYQIIFYAEIADEQHQFNFYDICAAIKQKLIRRHPTIFHPQLSSSTAIKWEQQKHQERMAKNQHSVLDDIPLTLPALMRAEKIQTRCASVGFDWTQIAPVIDKVKEELQEVMEEINQPNIDQEKLTEEVGDLLFATVNLSRHLGQKAETTLQQANQKFEQRFRQLETMITRQYGNLQNATLEQMEDAWQQIKLMEKIEKDQKGC</sequence>
<evidence type="ECO:0000256" key="4">
    <source>
        <dbReference type="ARBA" id="ARBA00074799"/>
    </source>
</evidence>
<evidence type="ECO:0000259" key="5">
    <source>
        <dbReference type="Pfam" id="PF03819"/>
    </source>
</evidence>
<dbReference type="FunFam" id="1.10.287.1080:FF:000001">
    <property type="entry name" value="Nucleoside triphosphate pyrophosphohydrolase"/>
    <property type="match status" value="1"/>
</dbReference>
<dbReference type="PANTHER" id="PTHR30522">
    <property type="entry name" value="NUCLEOSIDE TRIPHOSPHATE PYROPHOSPHOHYDROLASE"/>
    <property type="match status" value="1"/>
</dbReference>
<dbReference type="NCBIfam" id="TIGR00444">
    <property type="entry name" value="mazG"/>
    <property type="match status" value="1"/>
</dbReference>
<dbReference type="InterPro" id="IPR004518">
    <property type="entry name" value="MazG-like_dom"/>
</dbReference>
<gene>
    <name evidence="6" type="primary">mazG</name>
    <name evidence="6" type="ORF">O970_05600</name>
</gene>
<proteinExistence type="inferred from homology"/>
<dbReference type="Proteomes" id="UP000506160">
    <property type="component" value="Unassembled WGS sequence"/>
</dbReference>
<dbReference type="GO" id="GO:0006203">
    <property type="term" value="P:dGTP catabolic process"/>
    <property type="evidence" value="ECO:0007669"/>
    <property type="project" value="TreeGrafter"/>
</dbReference>
<evidence type="ECO:0000256" key="1">
    <source>
        <dbReference type="ARBA" id="ARBA00052141"/>
    </source>
</evidence>
<evidence type="ECO:0000313" key="7">
    <source>
        <dbReference type="Proteomes" id="UP000506160"/>
    </source>
</evidence>
<evidence type="ECO:0000313" key="6">
    <source>
        <dbReference type="EMBL" id="TEA27065.1"/>
    </source>
</evidence>
<comment type="similarity">
    <text evidence="2">Belongs to the nucleoside triphosphate pyrophosphohydrolase family.</text>
</comment>
<dbReference type="CDD" id="cd11529">
    <property type="entry name" value="NTP-PPase_MazG_Cterm"/>
    <property type="match status" value="1"/>
</dbReference>
<comment type="caution">
    <text evidence="6">The sequence shown here is derived from an EMBL/GenBank/DDBJ whole genome shotgun (WGS) entry which is preliminary data.</text>
</comment>
<dbReference type="GO" id="GO:0047693">
    <property type="term" value="F:ATP diphosphatase activity"/>
    <property type="evidence" value="ECO:0007669"/>
    <property type="project" value="UniProtKB-EC"/>
</dbReference>
<evidence type="ECO:0000256" key="2">
    <source>
        <dbReference type="ARBA" id="ARBA00061115"/>
    </source>
</evidence>
<dbReference type="RefSeq" id="WP_036562803.1">
    <property type="nucleotide sequence ID" value="NZ_AWGA01000056.1"/>
</dbReference>
<dbReference type="GO" id="GO:0046076">
    <property type="term" value="P:dTTP catabolic process"/>
    <property type="evidence" value="ECO:0007669"/>
    <property type="project" value="TreeGrafter"/>
</dbReference>
<dbReference type="EC" id="3.6.1.8" evidence="3"/>
<dbReference type="Pfam" id="PF03819">
    <property type="entry name" value="MazG"/>
    <property type="match status" value="2"/>
</dbReference>
<protein>
    <recommendedName>
        <fullName evidence="4">Nucleoside triphosphate pyrophosphohydrolase</fullName>
        <ecNumber evidence="3">3.6.1.8</ecNumber>
    </recommendedName>
</protein>
<dbReference type="InterPro" id="IPR011551">
    <property type="entry name" value="NTP_PyrPHydrolase_MazG"/>
</dbReference>
<dbReference type="NCBIfam" id="NF007113">
    <property type="entry name" value="PRK09562.1"/>
    <property type="match status" value="1"/>
</dbReference>